<proteinExistence type="predicted"/>
<protein>
    <submittedName>
        <fullName evidence="2 3">Uncharacterized protein</fullName>
    </submittedName>
</protein>
<dbReference type="EMBL" id="AAZO01002346">
    <property type="status" value="NOT_ANNOTATED_CDS"/>
    <property type="molecule type" value="Genomic_DNA"/>
</dbReference>
<gene>
    <name evidence="3" type="primary">8238505</name>
    <name evidence="2" type="ORF">Phum_PHUM202240</name>
</gene>
<sequence length="93" mass="10091">MAFIDTKKVAFENEMALNCPRGLGGVLRWIREKGEEEALLLLQSAGQREKEAAAEEAISPPPYSGWRHGSPGQGEQPRGGGERSALYSHCHSG</sequence>
<accession>E0VH65</accession>
<evidence type="ECO:0000313" key="4">
    <source>
        <dbReference type="Proteomes" id="UP000009046"/>
    </source>
</evidence>
<dbReference type="EnsemblMetazoa" id="PHUM202240-RA">
    <property type="protein sequence ID" value="PHUM202240-PA"/>
    <property type="gene ID" value="PHUM202240"/>
</dbReference>
<keyword evidence="4" id="KW-1185">Reference proteome</keyword>
<dbReference type="Proteomes" id="UP000009046">
    <property type="component" value="Unassembled WGS sequence"/>
</dbReference>
<evidence type="ECO:0000313" key="3">
    <source>
        <dbReference type="EnsemblMetazoa" id="PHUM202240-PA"/>
    </source>
</evidence>
<evidence type="ECO:0000313" key="2">
    <source>
        <dbReference type="EMBL" id="EEB12721.1"/>
    </source>
</evidence>
<organism>
    <name type="scientific">Pediculus humanus subsp. corporis</name>
    <name type="common">Body louse</name>
    <dbReference type="NCBI Taxonomy" id="121224"/>
    <lineage>
        <taxon>Eukaryota</taxon>
        <taxon>Metazoa</taxon>
        <taxon>Ecdysozoa</taxon>
        <taxon>Arthropoda</taxon>
        <taxon>Hexapoda</taxon>
        <taxon>Insecta</taxon>
        <taxon>Pterygota</taxon>
        <taxon>Neoptera</taxon>
        <taxon>Paraneoptera</taxon>
        <taxon>Psocodea</taxon>
        <taxon>Troctomorpha</taxon>
        <taxon>Phthiraptera</taxon>
        <taxon>Anoplura</taxon>
        <taxon>Pediculidae</taxon>
        <taxon>Pediculus</taxon>
    </lineage>
</organism>
<reference evidence="2" key="1">
    <citation type="submission" date="2007-04" db="EMBL/GenBank/DDBJ databases">
        <title>Annotation of Pediculus humanus corporis strain USDA.</title>
        <authorList>
            <person name="Kirkness E."/>
            <person name="Hannick L."/>
            <person name="Hass B."/>
            <person name="Bruggner R."/>
            <person name="Lawson D."/>
            <person name="Bidwell S."/>
            <person name="Joardar V."/>
            <person name="Caler E."/>
            <person name="Walenz B."/>
            <person name="Inman J."/>
            <person name="Schobel S."/>
            <person name="Galinsky K."/>
            <person name="Amedeo P."/>
            <person name="Strausberg R."/>
        </authorList>
    </citation>
    <scope>NUCLEOTIDE SEQUENCE</scope>
    <source>
        <strain evidence="2">USDA</strain>
    </source>
</reference>
<feature type="region of interest" description="Disordered" evidence="1">
    <location>
        <begin position="45"/>
        <end position="93"/>
    </location>
</feature>
<dbReference type="VEuPathDB" id="VectorBase:PHUM202240"/>
<dbReference type="KEGG" id="phu:Phum_PHUM202240"/>
<dbReference type="GeneID" id="8238505"/>
<dbReference type="HOGENOM" id="CLU_2402306_0_0_1"/>
<dbReference type="CTD" id="8238505"/>
<dbReference type="EMBL" id="DS235161">
    <property type="protein sequence ID" value="EEB12721.1"/>
    <property type="molecule type" value="Genomic_DNA"/>
</dbReference>
<name>E0VH65_PEDHC</name>
<dbReference type="AlphaFoldDB" id="E0VH65"/>
<reference evidence="2" key="2">
    <citation type="submission" date="2007-04" db="EMBL/GenBank/DDBJ databases">
        <title>The genome of the human body louse.</title>
        <authorList>
            <consortium name="The Human Body Louse Genome Consortium"/>
            <person name="Kirkness E."/>
            <person name="Walenz B."/>
            <person name="Hass B."/>
            <person name="Bruggner R."/>
            <person name="Strausberg R."/>
        </authorList>
    </citation>
    <scope>NUCLEOTIDE SEQUENCE</scope>
    <source>
        <strain evidence="2">USDA</strain>
    </source>
</reference>
<reference evidence="3" key="3">
    <citation type="submission" date="2021-02" db="UniProtKB">
        <authorList>
            <consortium name="EnsemblMetazoa"/>
        </authorList>
    </citation>
    <scope>IDENTIFICATION</scope>
    <source>
        <strain evidence="3">USDA</strain>
    </source>
</reference>
<evidence type="ECO:0000256" key="1">
    <source>
        <dbReference type="SAM" id="MobiDB-lite"/>
    </source>
</evidence>
<dbReference type="RefSeq" id="XP_002425459.1">
    <property type="nucleotide sequence ID" value="XM_002425414.1"/>
</dbReference>
<dbReference type="InParanoid" id="E0VH65"/>